<feature type="region of interest" description="Disordered" evidence="1">
    <location>
        <begin position="105"/>
        <end position="124"/>
    </location>
</feature>
<reference evidence="3" key="1">
    <citation type="journal article" date="2011" name="Science">
        <title>The plant cell wall-decomposing machinery underlies the functional diversity of forest fungi.</title>
        <authorList>
            <person name="Eastwood D.C."/>
            <person name="Floudas D."/>
            <person name="Binder M."/>
            <person name="Majcherczyk A."/>
            <person name="Schneider P."/>
            <person name="Aerts A."/>
            <person name="Asiegbu F.O."/>
            <person name="Baker S.E."/>
            <person name="Barry K."/>
            <person name="Bendiksby M."/>
            <person name="Blumentritt M."/>
            <person name="Coutinho P.M."/>
            <person name="Cullen D."/>
            <person name="de Vries R.P."/>
            <person name="Gathman A."/>
            <person name="Goodell B."/>
            <person name="Henrissat B."/>
            <person name="Ihrmark K."/>
            <person name="Kauserud H."/>
            <person name="Kohler A."/>
            <person name="LaButti K."/>
            <person name="Lapidus A."/>
            <person name="Lavin J.L."/>
            <person name="Lee Y.-H."/>
            <person name="Lindquist E."/>
            <person name="Lilly W."/>
            <person name="Lucas S."/>
            <person name="Morin E."/>
            <person name="Murat C."/>
            <person name="Oguiza J.A."/>
            <person name="Park J."/>
            <person name="Pisabarro A.G."/>
            <person name="Riley R."/>
            <person name="Rosling A."/>
            <person name="Salamov A."/>
            <person name="Schmidt O."/>
            <person name="Schmutz J."/>
            <person name="Skrede I."/>
            <person name="Stenlid J."/>
            <person name="Wiebenga A."/>
            <person name="Xie X."/>
            <person name="Kuees U."/>
            <person name="Hibbett D.S."/>
            <person name="Hoffmeister D."/>
            <person name="Hoegberg N."/>
            <person name="Martin F."/>
            <person name="Grigoriev I.V."/>
            <person name="Watkinson S.C."/>
        </authorList>
    </citation>
    <scope>NUCLEOTIDE SEQUENCE [LARGE SCALE GENOMIC DNA]</scope>
    <source>
        <strain evidence="3">S7.9</strain>
    </source>
</reference>
<dbReference type="GeneID" id="18810325"/>
<dbReference type="KEGG" id="sla:SERLADRAFT_369809"/>
<proteinExistence type="predicted"/>
<dbReference type="InterPro" id="IPR036770">
    <property type="entry name" value="Ankyrin_rpt-contain_sf"/>
</dbReference>
<dbReference type="SUPFAM" id="SSF140860">
    <property type="entry name" value="Pseudo ankyrin repeat-like"/>
    <property type="match status" value="1"/>
</dbReference>
<evidence type="ECO:0000313" key="3">
    <source>
        <dbReference type="Proteomes" id="UP000008064"/>
    </source>
</evidence>
<dbReference type="OrthoDB" id="539213at2759"/>
<gene>
    <name evidence="2" type="ORF">SERLADRAFT_369809</name>
</gene>
<dbReference type="RefSeq" id="XP_007318575.1">
    <property type="nucleotide sequence ID" value="XM_007318513.1"/>
</dbReference>
<organism evidence="3">
    <name type="scientific">Serpula lacrymans var. lacrymans (strain S7.9)</name>
    <name type="common">Dry rot fungus</name>
    <dbReference type="NCBI Taxonomy" id="578457"/>
    <lineage>
        <taxon>Eukaryota</taxon>
        <taxon>Fungi</taxon>
        <taxon>Dikarya</taxon>
        <taxon>Basidiomycota</taxon>
        <taxon>Agaricomycotina</taxon>
        <taxon>Agaricomycetes</taxon>
        <taxon>Agaricomycetidae</taxon>
        <taxon>Boletales</taxon>
        <taxon>Coniophorineae</taxon>
        <taxon>Serpulaceae</taxon>
        <taxon>Serpula</taxon>
    </lineage>
</organism>
<name>F8NX81_SERL9</name>
<protein>
    <submittedName>
        <fullName evidence="2">Uncharacterized protein</fullName>
    </submittedName>
</protein>
<dbReference type="EMBL" id="GL945434">
    <property type="protein sequence ID" value="EGO24556.1"/>
    <property type="molecule type" value="Genomic_DNA"/>
</dbReference>
<accession>F8NX81</accession>
<evidence type="ECO:0000256" key="1">
    <source>
        <dbReference type="SAM" id="MobiDB-lite"/>
    </source>
</evidence>
<dbReference type="Proteomes" id="UP000008064">
    <property type="component" value="Unassembled WGS sequence"/>
</dbReference>
<sequence>MAAFRRLSLDTLPVELLHEIQLYAVSPSLPYTCKHIFDVFKLAPSSYRAQFLLSATQTVCPTIRVTKLLRYPLCTKEVLAVVIRMRDDIFSWDYPSELPRRLFRPLHPKPSSEEPSSKQIGWSDRDKPLPFLNYLYSLKFRPPNANSHEGYALTKAVHAAFIPLIQFLLDHGASPRCKDGLAVLVAIRRRDLSLVKMLIQKDDVPTIKSGKSKKPKLEDRITATQDMLKAAVKCNARDIVEYLTKEKGCVPDMQTILLMR</sequence>
<dbReference type="Gene3D" id="1.25.40.20">
    <property type="entry name" value="Ankyrin repeat-containing domain"/>
    <property type="match status" value="1"/>
</dbReference>
<evidence type="ECO:0000313" key="2">
    <source>
        <dbReference type="EMBL" id="EGO24556.1"/>
    </source>
</evidence>
<dbReference type="AlphaFoldDB" id="F8NX81"/>
<dbReference type="HOGENOM" id="CLU_063486_0_0_1"/>